<gene>
    <name evidence="3" type="ORF">A3K87_03900</name>
</gene>
<keyword evidence="2" id="KW-1133">Transmembrane helix</keyword>
<proteinExistence type="predicted"/>
<evidence type="ECO:0000313" key="3">
    <source>
        <dbReference type="EMBL" id="OAK57041.1"/>
    </source>
</evidence>
<dbReference type="Proteomes" id="UP000077852">
    <property type="component" value="Unassembled WGS sequence"/>
</dbReference>
<name>A0AA91DHD0_VARPD</name>
<evidence type="ECO:0000256" key="2">
    <source>
        <dbReference type="SAM" id="Phobius"/>
    </source>
</evidence>
<evidence type="ECO:0000256" key="1">
    <source>
        <dbReference type="SAM" id="MobiDB-lite"/>
    </source>
</evidence>
<dbReference type="AlphaFoldDB" id="A0AA91DHD0"/>
<feature type="compositionally biased region" description="Low complexity" evidence="1">
    <location>
        <begin position="54"/>
        <end position="81"/>
    </location>
</feature>
<sequence length="196" mass="20754">MLRPNLIALVLAVVAMHAAVLWLLLGAMQPHRRMDDTSRRVVMEVVQVVQPVSKAEAPAPQKEAAPRAPAQMARTTTMTRRAPPPARSNATTAPAAPAVSDEPAQAASPAPPRPPILHSENTRRALRDIGRERSFAERAGQELNGNPRFAFDSRLSSDVAGSARGDCMKGQFKGSGMGLLSLPALALAAAQGECGR</sequence>
<dbReference type="EMBL" id="LVHG01000095">
    <property type="protein sequence ID" value="OAK57041.1"/>
    <property type="molecule type" value="Genomic_DNA"/>
</dbReference>
<evidence type="ECO:0000313" key="4">
    <source>
        <dbReference type="Proteomes" id="UP000077852"/>
    </source>
</evidence>
<keyword evidence="2" id="KW-0812">Transmembrane</keyword>
<protein>
    <submittedName>
        <fullName evidence="3">Uncharacterized protein</fullName>
    </submittedName>
</protein>
<organism evidence="3 4">
    <name type="scientific">Variovorax paradoxus</name>
    <dbReference type="NCBI Taxonomy" id="34073"/>
    <lineage>
        <taxon>Bacteria</taxon>
        <taxon>Pseudomonadati</taxon>
        <taxon>Pseudomonadota</taxon>
        <taxon>Betaproteobacteria</taxon>
        <taxon>Burkholderiales</taxon>
        <taxon>Comamonadaceae</taxon>
        <taxon>Variovorax</taxon>
    </lineage>
</organism>
<keyword evidence="2" id="KW-0472">Membrane</keyword>
<feature type="transmembrane region" description="Helical" evidence="2">
    <location>
        <begin position="6"/>
        <end position="25"/>
    </location>
</feature>
<comment type="caution">
    <text evidence="3">The sequence shown here is derived from an EMBL/GenBank/DDBJ whole genome shotgun (WGS) entry which is preliminary data.</text>
</comment>
<feature type="region of interest" description="Disordered" evidence="1">
    <location>
        <begin position="54"/>
        <end position="121"/>
    </location>
</feature>
<reference evidence="3 4" key="1">
    <citation type="submission" date="2016-03" db="EMBL/GenBank/DDBJ databases">
        <title>Genome sequence of Variovorax paradoxus KB5.</title>
        <authorList>
            <person name="Jeong H."/>
            <person name="Hong C.E."/>
            <person name="Jo S.H."/>
            <person name="Park J.M."/>
        </authorList>
    </citation>
    <scope>NUCLEOTIDE SEQUENCE [LARGE SCALE GENOMIC DNA]</scope>
    <source>
        <strain evidence="3 4">KB5</strain>
    </source>
</reference>
<accession>A0AA91DHD0</accession>